<organism evidence="3 4">
    <name type="scientific">Streptomyces prasinosporus</name>
    <dbReference type="NCBI Taxonomy" id="68256"/>
    <lineage>
        <taxon>Bacteria</taxon>
        <taxon>Bacillati</taxon>
        <taxon>Actinomycetota</taxon>
        <taxon>Actinomycetes</taxon>
        <taxon>Kitasatosporales</taxon>
        <taxon>Streptomycetaceae</taxon>
        <taxon>Streptomyces</taxon>
        <taxon>Streptomyces albogriseolus group</taxon>
    </lineage>
</organism>
<evidence type="ECO:0000313" key="3">
    <source>
        <dbReference type="EMBL" id="GAA3500876.1"/>
    </source>
</evidence>
<keyword evidence="2" id="KW-0472">Membrane</keyword>
<gene>
    <name evidence="3" type="ORF">GCM10019016_079830</name>
</gene>
<feature type="transmembrane region" description="Helical" evidence="2">
    <location>
        <begin position="20"/>
        <end position="40"/>
    </location>
</feature>
<keyword evidence="2" id="KW-0812">Transmembrane</keyword>
<evidence type="ECO:0000256" key="2">
    <source>
        <dbReference type="SAM" id="Phobius"/>
    </source>
</evidence>
<protein>
    <submittedName>
        <fullName evidence="3">Uncharacterized protein</fullName>
    </submittedName>
</protein>
<reference evidence="4" key="1">
    <citation type="journal article" date="2019" name="Int. J. Syst. Evol. Microbiol.">
        <title>The Global Catalogue of Microorganisms (GCM) 10K type strain sequencing project: providing services to taxonomists for standard genome sequencing and annotation.</title>
        <authorList>
            <consortium name="The Broad Institute Genomics Platform"/>
            <consortium name="The Broad Institute Genome Sequencing Center for Infectious Disease"/>
            <person name="Wu L."/>
            <person name="Ma J."/>
        </authorList>
    </citation>
    <scope>NUCLEOTIDE SEQUENCE [LARGE SCALE GENOMIC DNA]</scope>
    <source>
        <strain evidence="4">JCM 4816</strain>
    </source>
</reference>
<evidence type="ECO:0000313" key="4">
    <source>
        <dbReference type="Proteomes" id="UP001501455"/>
    </source>
</evidence>
<name>A0ABP6U3J4_9ACTN</name>
<comment type="caution">
    <text evidence="3">The sequence shown here is derived from an EMBL/GenBank/DDBJ whole genome shotgun (WGS) entry which is preliminary data.</text>
</comment>
<sequence>MSEILSGGPERPPWRPPRWLVMAAVAVVTIAALVVSLIVANGEDAPQSAKPRSSPSLSSPTGVPTPDGPNASVRQDETPGLLINGVALGQGSLNRHDRRADAGPWTVTVRRSDGSLARNGAVVTFPVSKPRVGRPIRIGDASGWNRSGEIIWPVSGAYARVRGDLPRPQLVGIAAATTVSSGRPKVRAPSGFSVVSTGAARPHLLREARYGSDEVGEAGELSGGLTFTGVARCGGIEDRLYAVGTQPAGRVRGKPAVVTSGLVGNAVLAWEPEPGVVAYVGYSGAPLDRGAIGALRRLAERTRLLSSRQWQETRPATVDQVNDFG</sequence>
<proteinExistence type="predicted"/>
<feature type="compositionally biased region" description="Low complexity" evidence="1">
    <location>
        <begin position="51"/>
        <end position="65"/>
    </location>
</feature>
<keyword evidence="2" id="KW-1133">Transmembrane helix</keyword>
<evidence type="ECO:0000256" key="1">
    <source>
        <dbReference type="SAM" id="MobiDB-lite"/>
    </source>
</evidence>
<dbReference type="RefSeq" id="WP_143649622.1">
    <property type="nucleotide sequence ID" value="NZ_BAAAXF010000057.1"/>
</dbReference>
<accession>A0ABP6U3J4</accession>
<keyword evidence="4" id="KW-1185">Reference proteome</keyword>
<dbReference type="Proteomes" id="UP001501455">
    <property type="component" value="Unassembled WGS sequence"/>
</dbReference>
<feature type="region of interest" description="Disordered" evidence="1">
    <location>
        <begin position="44"/>
        <end position="76"/>
    </location>
</feature>
<dbReference type="EMBL" id="BAAAXF010000057">
    <property type="protein sequence ID" value="GAA3500876.1"/>
    <property type="molecule type" value="Genomic_DNA"/>
</dbReference>